<keyword evidence="1" id="KW-0732">Signal</keyword>
<keyword evidence="3" id="KW-1185">Reference proteome</keyword>
<dbReference type="Proteomes" id="UP000035900">
    <property type="component" value="Unassembled WGS sequence"/>
</dbReference>
<dbReference type="Pfam" id="PF07610">
    <property type="entry name" value="DUF1573"/>
    <property type="match status" value="1"/>
</dbReference>
<evidence type="ECO:0000313" key="3">
    <source>
        <dbReference type="Proteomes" id="UP000035900"/>
    </source>
</evidence>
<dbReference type="InterPro" id="IPR013783">
    <property type="entry name" value="Ig-like_fold"/>
</dbReference>
<dbReference type="PANTHER" id="PTHR37833">
    <property type="entry name" value="LIPOPROTEIN-RELATED"/>
    <property type="match status" value="1"/>
</dbReference>
<dbReference type="RefSeq" id="WP_048498482.1">
    <property type="nucleotide sequence ID" value="NZ_LFNG01000003.1"/>
</dbReference>
<evidence type="ECO:0008006" key="4">
    <source>
        <dbReference type="Google" id="ProtNLM"/>
    </source>
</evidence>
<evidence type="ECO:0000256" key="1">
    <source>
        <dbReference type="SAM" id="SignalP"/>
    </source>
</evidence>
<proteinExistence type="predicted"/>
<dbReference type="Gene3D" id="2.60.40.10">
    <property type="entry name" value="Immunoglobulins"/>
    <property type="match status" value="1"/>
</dbReference>
<dbReference type="STRING" id="1304281.ACM44_02245"/>
<evidence type="ECO:0000313" key="2">
    <source>
        <dbReference type="EMBL" id="KMQ72285.1"/>
    </source>
</evidence>
<dbReference type="PANTHER" id="PTHR37833:SF1">
    <property type="entry name" value="SIGNAL PEPTIDE PROTEIN"/>
    <property type="match status" value="1"/>
</dbReference>
<name>A0A0J7LTM7_9FLAO</name>
<dbReference type="PATRIC" id="fig|1304281.5.peg.485"/>
<comment type="caution">
    <text evidence="2">The sequence shown here is derived from an EMBL/GenBank/DDBJ whole genome shotgun (WGS) entry which is preliminary data.</text>
</comment>
<reference evidence="2 3" key="1">
    <citation type="journal article" date="2004" name="Int. J. Syst. Evol. Microbiol.">
        <title>Kaistella koreensis gen. nov., sp. nov., a novel member of the Chryseobacterium-Bergeyella-Riemerella branch.</title>
        <authorList>
            <person name="Kim M.K."/>
            <person name="Im W.T."/>
            <person name="Shin Y.K."/>
            <person name="Lim J.H."/>
            <person name="Kim S.H."/>
            <person name="Lee B.C."/>
            <person name="Park M.Y."/>
            <person name="Lee K.Y."/>
            <person name="Lee S.T."/>
        </authorList>
    </citation>
    <scope>NUCLEOTIDE SEQUENCE [LARGE SCALE GENOMIC DNA]</scope>
    <source>
        <strain evidence="2 3">CCUG 49689</strain>
    </source>
</reference>
<feature type="signal peptide" evidence="1">
    <location>
        <begin position="1"/>
        <end position="17"/>
    </location>
</feature>
<sequence length="176" mass="18810">MKNIFAALFLTASFAFASAQTISFEKTTVDYGTVKNGADGNRNFVVKNTGDKPLIISKVQPSCGCTVPEWSQDPIMPGKTGQIKVHYNTTLTGHFTKSIEVYSNDPENSRTVVNITGVVEPAETTQAAEMKSAAADVAVAQKIQLAPKQAVSAVTAKEATKVKKEVKSTAKKEIAK</sequence>
<dbReference type="AlphaFoldDB" id="A0A0J7LTM7"/>
<protein>
    <recommendedName>
        <fullName evidence="4">DUF1573 domain-containing protein</fullName>
    </recommendedName>
</protein>
<feature type="chain" id="PRO_5005290994" description="DUF1573 domain-containing protein" evidence="1">
    <location>
        <begin position="18"/>
        <end position="176"/>
    </location>
</feature>
<organism evidence="2 3">
    <name type="scientific">Chryseobacterium koreense CCUG 49689</name>
    <dbReference type="NCBI Taxonomy" id="1304281"/>
    <lineage>
        <taxon>Bacteria</taxon>
        <taxon>Pseudomonadati</taxon>
        <taxon>Bacteroidota</taxon>
        <taxon>Flavobacteriia</taxon>
        <taxon>Flavobacteriales</taxon>
        <taxon>Weeksellaceae</taxon>
        <taxon>Chryseobacterium group</taxon>
        <taxon>Chryseobacterium</taxon>
    </lineage>
</organism>
<dbReference type="InterPro" id="IPR011467">
    <property type="entry name" value="DUF1573"/>
</dbReference>
<gene>
    <name evidence="2" type="ORF">ACM44_02245</name>
</gene>
<accession>A0A0J7LTM7</accession>
<dbReference type="OrthoDB" id="826619at2"/>
<dbReference type="EMBL" id="LFNG01000003">
    <property type="protein sequence ID" value="KMQ72285.1"/>
    <property type="molecule type" value="Genomic_DNA"/>
</dbReference>